<evidence type="ECO:0000313" key="2">
    <source>
        <dbReference type="Proteomes" id="UP000035642"/>
    </source>
</evidence>
<feature type="chain" id="PRO_5012045619" evidence="1">
    <location>
        <begin position="16"/>
        <end position="178"/>
    </location>
</feature>
<feature type="signal peptide" evidence="1">
    <location>
        <begin position="1"/>
        <end position="15"/>
    </location>
</feature>
<evidence type="ECO:0000256" key="1">
    <source>
        <dbReference type="SAM" id="SignalP"/>
    </source>
</evidence>
<organism evidence="2 3">
    <name type="scientific">Angiostrongylus cantonensis</name>
    <name type="common">Rat lungworm</name>
    <dbReference type="NCBI Taxonomy" id="6313"/>
    <lineage>
        <taxon>Eukaryota</taxon>
        <taxon>Metazoa</taxon>
        <taxon>Ecdysozoa</taxon>
        <taxon>Nematoda</taxon>
        <taxon>Chromadorea</taxon>
        <taxon>Rhabditida</taxon>
        <taxon>Rhabditina</taxon>
        <taxon>Rhabditomorpha</taxon>
        <taxon>Strongyloidea</taxon>
        <taxon>Metastrongylidae</taxon>
        <taxon>Angiostrongylus</taxon>
    </lineage>
</organism>
<keyword evidence="2" id="KW-1185">Reference proteome</keyword>
<dbReference type="AlphaFoldDB" id="A0A0K0CSU2"/>
<dbReference type="WBParaSite" id="ACAC_0000007501-mRNA-1">
    <property type="protein sequence ID" value="ACAC_0000007501-mRNA-1"/>
    <property type="gene ID" value="ACAC_0000007501"/>
</dbReference>
<keyword evidence="1" id="KW-0732">Signal</keyword>
<dbReference type="Proteomes" id="UP000035642">
    <property type="component" value="Unassembled WGS sequence"/>
</dbReference>
<protein>
    <submittedName>
        <fullName evidence="3">DUF148 domain-containing protein</fullName>
    </submittedName>
</protein>
<accession>A0A0K0CSU2</accession>
<reference evidence="3" key="2">
    <citation type="submission" date="2017-02" db="UniProtKB">
        <authorList>
            <consortium name="WormBaseParasite"/>
        </authorList>
    </citation>
    <scope>IDENTIFICATION</scope>
</reference>
<evidence type="ECO:0000313" key="3">
    <source>
        <dbReference type="WBParaSite" id="ACAC_0000007501-mRNA-1"/>
    </source>
</evidence>
<sequence length="178" mass="19741">MKCVFFFAIVGIATCIVQITPKKILVGKVNDLVTGFLNESQISTCVDIIALDIHKTKQPEEIMSDLYDYLKTTLTTAQLKNISDGYKAMIKDLGDEGANDVLRRTKMVVAYGVSPAIDMVEFLEVHANGETPDMAYMAMSKQLTPDFVKSVVVLIKDTLTPAEWNSVKTHFGAMIRIM</sequence>
<reference evidence="2" key="1">
    <citation type="submission" date="2012-09" db="EMBL/GenBank/DDBJ databases">
        <authorList>
            <person name="Martin A.A."/>
        </authorList>
    </citation>
    <scope>NUCLEOTIDE SEQUENCE</scope>
</reference>
<name>A0A0K0CSU2_ANGCA</name>
<proteinExistence type="predicted"/>